<keyword evidence="7" id="KW-1185">Reference proteome</keyword>
<dbReference type="EMBL" id="BAABHF010000022">
    <property type="protein sequence ID" value="GAA4497155.1"/>
    <property type="molecule type" value="Genomic_DNA"/>
</dbReference>
<dbReference type="InterPro" id="IPR001647">
    <property type="entry name" value="HTH_TetR"/>
</dbReference>
<dbReference type="Pfam" id="PF16859">
    <property type="entry name" value="TetR_C_11"/>
    <property type="match status" value="1"/>
</dbReference>
<dbReference type="Pfam" id="PF00440">
    <property type="entry name" value="TetR_N"/>
    <property type="match status" value="1"/>
</dbReference>
<keyword evidence="2 4" id="KW-0238">DNA-binding</keyword>
<evidence type="ECO:0000313" key="6">
    <source>
        <dbReference type="EMBL" id="GAA4497155.1"/>
    </source>
</evidence>
<evidence type="ECO:0000256" key="2">
    <source>
        <dbReference type="ARBA" id="ARBA00023125"/>
    </source>
</evidence>
<comment type="caution">
    <text evidence="6">The sequence shown here is derived from an EMBL/GenBank/DDBJ whole genome shotgun (WGS) entry which is preliminary data.</text>
</comment>
<organism evidence="6 7">
    <name type="scientific">Actinoallomurus oryzae</name>
    <dbReference type="NCBI Taxonomy" id="502180"/>
    <lineage>
        <taxon>Bacteria</taxon>
        <taxon>Bacillati</taxon>
        <taxon>Actinomycetota</taxon>
        <taxon>Actinomycetes</taxon>
        <taxon>Streptosporangiales</taxon>
        <taxon>Thermomonosporaceae</taxon>
        <taxon>Actinoallomurus</taxon>
    </lineage>
</organism>
<proteinExistence type="predicted"/>
<name>A0ABP8Q6G3_9ACTN</name>
<feature type="DNA-binding region" description="H-T-H motif" evidence="4">
    <location>
        <begin position="41"/>
        <end position="60"/>
    </location>
</feature>
<dbReference type="InterPro" id="IPR011075">
    <property type="entry name" value="TetR_C"/>
</dbReference>
<evidence type="ECO:0000256" key="3">
    <source>
        <dbReference type="ARBA" id="ARBA00023163"/>
    </source>
</evidence>
<gene>
    <name evidence="6" type="ORF">GCM10023191_040190</name>
</gene>
<dbReference type="SUPFAM" id="SSF46689">
    <property type="entry name" value="Homeodomain-like"/>
    <property type="match status" value="1"/>
</dbReference>
<accession>A0ABP8Q6G3</accession>
<evidence type="ECO:0000313" key="7">
    <source>
        <dbReference type="Proteomes" id="UP001500503"/>
    </source>
</evidence>
<sequence>MGAVEADAGEVKRRRRGAELDHALLTAAWDELASVGFAKLTMESVAMRAHTGIAVLYRRWANKNELVLAAIEHYREVHPVAIPDTGTLPGDLLALLTAMSEARAAFFAVAGAIVFSGLLTDTGLTLAQARDKVLGDAPRSSTQIIYRRAHDRGEIDLDRIPSAVLTMPFDLVRHDLLMDLKPLKPARIHSIVNELFMPLVQRHRGGPERS</sequence>
<reference evidence="7" key="1">
    <citation type="journal article" date="2019" name="Int. J. Syst. Evol. Microbiol.">
        <title>The Global Catalogue of Microorganisms (GCM) 10K type strain sequencing project: providing services to taxonomists for standard genome sequencing and annotation.</title>
        <authorList>
            <consortium name="The Broad Institute Genomics Platform"/>
            <consortium name="The Broad Institute Genome Sequencing Center for Infectious Disease"/>
            <person name="Wu L."/>
            <person name="Ma J."/>
        </authorList>
    </citation>
    <scope>NUCLEOTIDE SEQUENCE [LARGE SCALE GENOMIC DNA]</scope>
    <source>
        <strain evidence="7">JCM 17933</strain>
    </source>
</reference>
<evidence type="ECO:0000256" key="1">
    <source>
        <dbReference type="ARBA" id="ARBA00023015"/>
    </source>
</evidence>
<evidence type="ECO:0000259" key="5">
    <source>
        <dbReference type="PROSITE" id="PS50977"/>
    </source>
</evidence>
<keyword evidence="1" id="KW-0805">Transcription regulation</keyword>
<dbReference type="PANTHER" id="PTHR30055:SF148">
    <property type="entry name" value="TETR-FAMILY TRANSCRIPTIONAL REGULATOR"/>
    <property type="match status" value="1"/>
</dbReference>
<dbReference type="InterPro" id="IPR036271">
    <property type="entry name" value="Tet_transcr_reg_TetR-rel_C_sf"/>
</dbReference>
<dbReference type="InterPro" id="IPR050109">
    <property type="entry name" value="HTH-type_TetR-like_transc_reg"/>
</dbReference>
<dbReference type="Proteomes" id="UP001500503">
    <property type="component" value="Unassembled WGS sequence"/>
</dbReference>
<feature type="domain" description="HTH tetR-type" evidence="5">
    <location>
        <begin position="18"/>
        <end position="78"/>
    </location>
</feature>
<keyword evidence="3" id="KW-0804">Transcription</keyword>
<dbReference type="InterPro" id="IPR009057">
    <property type="entry name" value="Homeodomain-like_sf"/>
</dbReference>
<protein>
    <submittedName>
        <fullName evidence="6">TetR/AcrR family transcriptional regulator</fullName>
    </submittedName>
</protein>
<dbReference type="RefSeq" id="WP_345465798.1">
    <property type="nucleotide sequence ID" value="NZ_BAABHF010000022.1"/>
</dbReference>
<dbReference type="SUPFAM" id="SSF48498">
    <property type="entry name" value="Tetracyclin repressor-like, C-terminal domain"/>
    <property type="match status" value="1"/>
</dbReference>
<dbReference type="PROSITE" id="PS50977">
    <property type="entry name" value="HTH_TETR_2"/>
    <property type="match status" value="1"/>
</dbReference>
<dbReference type="PANTHER" id="PTHR30055">
    <property type="entry name" value="HTH-TYPE TRANSCRIPTIONAL REGULATOR RUTR"/>
    <property type="match status" value="1"/>
</dbReference>
<dbReference type="Gene3D" id="1.10.10.60">
    <property type="entry name" value="Homeodomain-like"/>
    <property type="match status" value="1"/>
</dbReference>
<evidence type="ECO:0000256" key="4">
    <source>
        <dbReference type="PROSITE-ProRule" id="PRU00335"/>
    </source>
</evidence>
<dbReference type="Gene3D" id="1.10.357.10">
    <property type="entry name" value="Tetracycline Repressor, domain 2"/>
    <property type="match status" value="1"/>
</dbReference>